<dbReference type="KEGG" id="acek:FLP30_02755"/>
<dbReference type="Gene3D" id="3.40.50.300">
    <property type="entry name" value="P-loop containing nucleotide triphosphate hydrolases"/>
    <property type="match status" value="1"/>
</dbReference>
<dbReference type="GO" id="GO:0005524">
    <property type="term" value="F:ATP binding"/>
    <property type="evidence" value="ECO:0007669"/>
    <property type="project" value="UniProtKB-KW"/>
</dbReference>
<name>A0A5C1YMU1_9PROT</name>
<keyword evidence="9" id="KW-0472">Membrane</keyword>
<dbReference type="InterPro" id="IPR027417">
    <property type="entry name" value="P-loop_NTPase"/>
</dbReference>
<dbReference type="GO" id="GO:0005886">
    <property type="term" value="C:plasma membrane"/>
    <property type="evidence" value="ECO:0007669"/>
    <property type="project" value="UniProtKB-SubCell"/>
</dbReference>
<keyword evidence="6" id="KW-0547">Nucleotide-binding</keyword>
<dbReference type="InterPro" id="IPR050388">
    <property type="entry name" value="ABC_Ni/Peptide_Import"/>
</dbReference>
<evidence type="ECO:0000256" key="4">
    <source>
        <dbReference type="ARBA" id="ARBA00022475"/>
    </source>
</evidence>
<dbReference type="InterPro" id="IPR003439">
    <property type="entry name" value="ABC_transporter-like_ATP-bd"/>
</dbReference>
<sequence length="280" mass="29773">MTTPLFEADTLTVRARNPSGWHDILRDISFHIKPGDILGVVGESGSGKSTLGLACLDLLGSAFHISGTRRVKGHNIDTMAEKARTAIRGRTIGYVPQEPMTALNPGMTVTQHLAEGLRHSTALSRQAKAERIGELLQAVGLDSGPHLRQAYPHTLSGGQRQRILLAAALAGKPDLLIADEATTALDPASRDTVVALLKAQAAERGMATILISHDLELVARHTSSLLVLRGGSIVEQGQTATVMAQPASVYLRSLLALSLRFTPRAPLSLFPEQAIQGAEV</sequence>
<dbReference type="CDD" id="cd03257">
    <property type="entry name" value="ABC_NikE_OppD_transporters"/>
    <property type="match status" value="1"/>
</dbReference>
<evidence type="ECO:0000313" key="11">
    <source>
        <dbReference type="EMBL" id="QEO16808.1"/>
    </source>
</evidence>
<dbReference type="PROSITE" id="PS00211">
    <property type="entry name" value="ABC_TRANSPORTER_1"/>
    <property type="match status" value="1"/>
</dbReference>
<evidence type="ECO:0000256" key="9">
    <source>
        <dbReference type="ARBA" id="ARBA00023136"/>
    </source>
</evidence>
<keyword evidence="3" id="KW-0813">Transport</keyword>
<dbReference type="SMART" id="SM00382">
    <property type="entry name" value="AAA"/>
    <property type="match status" value="1"/>
</dbReference>
<dbReference type="EMBL" id="CP043506">
    <property type="protein sequence ID" value="QEO16808.1"/>
    <property type="molecule type" value="Genomic_DNA"/>
</dbReference>
<comment type="similarity">
    <text evidence="2">Belongs to the ABC transporter superfamily.</text>
</comment>
<evidence type="ECO:0000256" key="7">
    <source>
        <dbReference type="ARBA" id="ARBA00022840"/>
    </source>
</evidence>
<proteinExistence type="inferred from homology"/>
<dbReference type="SUPFAM" id="SSF52540">
    <property type="entry name" value="P-loop containing nucleoside triphosphate hydrolases"/>
    <property type="match status" value="1"/>
</dbReference>
<evidence type="ECO:0000256" key="2">
    <source>
        <dbReference type="ARBA" id="ARBA00005417"/>
    </source>
</evidence>
<evidence type="ECO:0000256" key="1">
    <source>
        <dbReference type="ARBA" id="ARBA00004417"/>
    </source>
</evidence>
<gene>
    <name evidence="11" type="ORF">FLP30_02755</name>
</gene>
<keyword evidence="12" id="KW-1185">Reference proteome</keyword>
<dbReference type="PANTHER" id="PTHR43297:SF14">
    <property type="entry name" value="ATPASE AAA-TYPE CORE DOMAIN-CONTAINING PROTEIN"/>
    <property type="match status" value="1"/>
</dbReference>
<dbReference type="PANTHER" id="PTHR43297">
    <property type="entry name" value="OLIGOPEPTIDE TRANSPORT ATP-BINDING PROTEIN APPD"/>
    <property type="match status" value="1"/>
</dbReference>
<evidence type="ECO:0000256" key="6">
    <source>
        <dbReference type="ARBA" id="ARBA00022741"/>
    </source>
</evidence>
<dbReference type="OrthoDB" id="9815712at2"/>
<dbReference type="Pfam" id="PF00005">
    <property type="entry name" value="ABC_tran"/>
    <property type="match status" value="1"/>
</dbReference>
<dbReference type="PROSITE" id="PS50893">
    <property type="entry name" value="ABC_TRANSPORTER_2"/>
    <property type="match status" value="1"/>
</dbReference>
<keyword evidence="8" id="KW-1278">Translocase</keyword>
<evidence type="ECO:0000259" key="10">
    <source>
        <dbReference type="PROSITE" id="PS50893"/>
    </source>
</evidence>
<dbReference type="AlphaFoldDB" id="A0A5C1YMU1"/>
<evidence type="ECO:0000256" key="5">
    <source>
        <dbReference type="ARBA" id="ARBA00022519"/>
    </source>
</evidence>
<organism evidence="11 12">
    <name type="scientific">Acetobacter vaccinii</name>
    <dbReference type="NCBI Taxonomy" id="2592655"/>
    <lineage>
        <taxon>Bacteria</taxon>
        <taxon>Pseudomonadati</taxon>
        <taxon>Pseudomonadota</taxon>
        <taxon>Alphaproteobacteria</taxon>
        <taxon>Acetobacterales</taxon>
        <taxon>Acetobacteraceae</taxon>
        <taxon>Acetobacter</taxon>
    </lineage>
</organism>
<evidence type="ECO:0000256" key="3">
    <source>
        <dbReference type="ARBA" id="ARBA00022448"/>
    </source>
</evidence>
<keyword evidence="7 11" id="KW-0067">ATP-binding</keyword>
<reference evidence="11 12" key="1">
    <citation type="submission" date="2019-09" db="EMBL/GenBank/DDBJ databases">
        <title>Genome sequencing of strain KACC 21233.</title>
        <authorList>
            <person name="Heo J."/>
            <person name="Kim S.-J."/>
            <person name="Kim J.-S."/>
            <person name="Hong S.-B."/>
            <person name="Kwon S.-W."/>
        </authorList>
    </citation>
    <scope>NUCLEOTIDE SEQUENCE [LARGE SCALE GENOMIC DNA]</scope>
    <source>
        <strain evidence="11 12">KACC 21233</strain>
    </source>
</reference>
<dbReference type="InterPro" id="IPR003593">
    <property type="entry name" value="AAA+_ATPase"/>
</dbReference>
<comment type="subcellular location">
    <subcellularLocation>
        <location evidence="1">Cell inner membrane</location>
        <topology evidence="1">Peripheral membrane protein</topology>
    </subcellularLocation>
</comment>
<dbReference type="GO" id="GO:0016887">
    <property type="term" value="F:ATP hydrolysis activity"/>
    <property type="evidence" value="ECO:0007669"/>
    <property type="project" value="InterPro"/>
</dbReference>
<dbReference type="InterPro" id="IPR017871">
    <property type="entry name" value="ABC_transporter-like_CS"/>
</dbReference>
<keyword evidence="5" id="KW-0997">Cell inner membrane</keyword>
<evidence type="ECO:0000313" key="12">
    <source>
        <dbReference type="Proteomes" id="UP000324536"/>
    </source>
</evidence>
<keyword evidence="4" id="KW-1003">Cell membrane</keyword>
<protein>
    <submittedName>
        <fullName evidence="11">ABC transporter ATP-binding protein</fullName>
    </submittedName>
</protein>
<feature type="domain" description="ABC transporter" evidence="10">
    <location>
        <begin position="6"/>
        <end position="255"/>
    </location>
</feature>
<dbReference type="RefSeq" id="WP_149278488.1">
    <property type="nucleotide sequence ID" value="NZ_CP043506.1"/>
</dbReference>
<evidence type="ECO:0000256" key="8">
    <source>
        <dbReference type="ARBA" id="ARBA00022967"/>
    </source>
</evidence>
<dbReference type="Proteomes" id="UP000324536">
    <property type="component" value="Chromosome"/>
</dbReference>
<accession>A0A5C1YMU1</accession>